<dbReference type="SUPFAM" id="SSF52540">
    <property type="entry name" value="P-loop containing nucleoside triphosphate hydrolases"/>
    <property type="match status" value="1"/>
</dbReference>
<proteinExistence type="predicted"/>
<accession>A0A919BRH1</accession>
<dbReference type="PANTHER" id="PTHR13696:SF99">
    <property type="entry name" value="COBYRINIC ACID AC-DIAMIDE SYNTHASE"/>
    <property type="match status" value="1"/>
</dbReference>
<reference evidence="2" key="1">
    <citation type="journal article" date="2014" name="Int. J. Syst. Evol. Microbiol.">
        <title>Complete genome sequence of Corynebacterium casei LMG S-19264T (=DSM 44701T), isolated from a smear-ripened cheese.</title>
        <authorList>
            <consortium name="US DOE Joint Genome Institute (JGI-PGF)"/>
            <person name="Walter F."/>
            <person name="Albersmeier A."/>
            <person name="Kalinowski J."/>
            <person name="Ruckert C."/>
        </authorList>
    </citation>
    <scope>NUCLEOTIDE SEQUENCE</scope>
    <source>
        <strain evidence="2">KCTC 42731</strain>
    </source>
</reference>
<protein>
    <recommendedName>
        <fullName evidence="1">CobQ/CobB/MinD/ParA nucleotide binding domain-containing protein</fullName>
    </recommendedName>
</protein>
<dbReference type="RefSeq" id="WP_189774895.1">
    <property type="nucleotide sequence ID" value="NZ_BNCK01000016.1"/>
</dbReference>
<name>A0A919BRH1_9GAMM</name>
<reference evidence="2" key="2">
    <citation type="submission" date="2020-09" db="EMBL/GenBank/DDBJ databases">
        <authorList>
            <person name="Sun Q."/>
            <person name="Kim S."/>
        </authorList>
    </citation>
    <scope>NUCLEOTIDE SEQUENCE</scope>
    <source>
        <strain evidence="2">KCTC 42731</strain>
    </source>
</reference>
<organism evidence="2 3">
    <name type="scientific">Thalassotalea marina</name>
    <dbReference type="NCBI Taxonomy" id="1673741"/>
    <lineage>
        <taxon>Bacteria</taxon>
        <taxon>Pseudomonadati</taxon>
        <taxon>Pseudomonadota</taxon>
        <taxon>Gammaproteobacteria</taxon>
        <taxon>Alteromonadales</taxon>
        <taxon>Colwelliaceae</taxon>
        <taxon>Thalassotalea</taxon>
    </lineage>
</organism>
<gene>
    <name evidence="2" type="ORF">GCM10017161_42250</name>
</gene>
<comment type="caution">
    <text evidence="2">The sequence shown here is derived from an EMBL/GenBank/DDBJ whole genome shotgun (WGS) entry which is preliminary data.</text>
</comment>
<sequence>MQVISVWSPKGGVGKTTLTAHLADCLTVQHGKKVIAYDADPQLALFNTYKRGGFAFDVTDSYPSERPNCDFFIVDFRPTANLSSHEKTIIQNSSVVVVPVRASRLDLDSAKAVNNLAPEKRVINVLSCFDKRVSDQKEVRTHLAPEHELISYLAIYARTMNDYKTIFTRDTDNLNGTTRARNEVKTLVTKILEKSNG</sequence>
<keyword evidence="3" id="KW-1185">Reference proteome</keyword>
<dbReference type="Pfam" id="PF01656">
    <property type="entry name" value="CbiA"/>
    <property type="match status" value="1"/>
</dbReference>
<dbReference type="CDD" id="cd02042">
    <property type="entry name" value="ParAB_family"/>
    <property type="match status" value="1"/>
</dbReference>
<dbReference type="PANTHER" id="PTHR13696">
    <property type="entry name" value="P-LOOP CONTAINING NUCLEOSIDE TRIPHOSPHATE HYDROLASE"/>
    <property type="match status" value="1"/>
</dbReference>
<evidence type="ECO:0000259" key="1">
    <source>
        <dbReference type="Pfam" id="PF01656"/>
    </source>
</evidence>
<dbReference type="Proteomes" id="UP000623842">
    <property type="component" value="Unassembled WGS sequence"/>
</dbReference>
<dbReference type="Gene3D" id="3.40.50.300">
    <property type="entry name" value="P-loop containing nucleotide triphosphate hydrolases"/>
    <property type="match status" value="1"/>
</dbReference>
<dbReference type="InterPro" id="IPR027417">
    <property type="entry name" value="P-loop_NTPase"/>
</dbReference>
<dbReference type="EMBL" id="BNCK01000016">
    <property type="protein sequence ID" value="GHG07996.1"/>
    <property type="molecule type" value="Genomic_DNA"/>
</dbReference>
<feature type="domain" description="CobQ/CobB/MinD/ParA nucleotide binding" evidence="1">
    <location>
        <begin position="4"/>
        <end position="101"/>
    </location>
</feature>
<dbReference type="InterPro" id="IPR050678">
    <property type="entry name" value="DNA_Partitioning_ATPase"/>
</dbReference>
<evidence type="ECO:0000313" key="3">
    <source>
        <dbReference type="Proteomes" id="UP000623842"/>
    </source>
</evidence>
<evidence type="ECO:0000313" key="2">
    <source>
        <dbReference type="EMBL" id="GHG07996.1"/>
    </source>
</evidence>
<dbReference type="InterPro" id="IPR002586">
    <property type="entry name" value="CobQ/CobB/MinD/ParA_Nub-bd_dom"/>
</dbReference>
<dbReference type="AlphaFoldDB" id="A0A919BRH1"/>